<comment type="similarity">
    <text evidence="2">Belongs to the ATP-dependent AMP-binding enzyme family.</text>
</comment>
<dbReference type="PROSITE" id="PS50075">
    <property type="entry name" value="CARRIER"/>
    <property type="match status" value="2"/>
</dbReference>
<dbReference type="GO" id="GO:0043041">
    <property type="term" value="P:amino acid activation for nonribosomal peptide biosynthetic process"/>
    <property type="evidence" value="ECO:0007669"/>
    <property type="project" value="TreeGrafter"/>
</dbReference>
<evidence type="ECO:0000259" key="5">
    <source>
        <dbReference type="PROSITE" id="PS50075"/>
    </source>
</evidence>
<dbReference type="InterPro" id="IPR020845">
    <property type="entry name" value="AMP-binding_CS"/>
</dbReference>
<reference evidence="6 7" key="1">
    <citation type="submission" date="2018-12" db="EMBL/GenBank/DDBJ databases">
        <title>Amycolatopsis eburnea sp. nov. actinomycete associate with arbuscular mycorrhiza fungal spore.</title>
        <authorList>
            <person name="Lumyong S."/>
            <person name="Chaiya L."/>
        </authorList>
    </citation>
    <scope>NUCLEOTIDE SEQUENCE [LARGE SCALE GENOMIC DNA]</scope>
    <source>
        <strain evidence="6 7">GLM-1</strain>
    </source>
</reference>
<dbReference type="Gene3D" id="3.30.559.10">
    <property type="entry name" value="Chloramphenicol acetyltransferase-like domain"/>
    <property type="match status" value="2"/>
</dbReference>
<name>A0A3R9ENE6_9PSEU</name>
<dbReference type="NCBIfam" id="NF003417">
    <property type="entry name" value="PRK04813.1"/>
    <property type="match status" value="2"/>
</dbReference>
<accession>A0A3R9ENE6</accession>
<dbReference type="GO" id="GO:0009239">
    <property type="term" value="P:enterobactin biosynthetic process"/>
    <property type="evidence" value="ECO:0007669"/>
    <property type="project" value="TreeGrafter"/>
</dbReference>
<dbReference type="Gene3D" id="3.30.300.30">
    <property type="match status" value="2"/>
</dbReference>
<comment type="caution">
    <text evidence="6">The sequence shown here is derived from an EMBL/GenBank/DDBJ whole genome shotgun (WGS) entry which is preliminary data.</text>
</comment>
<dbReference type="CDD" id="cd12117">
    <property type="entry name" value="A_NRPS_Srf_like"/>
    <property type="match status" value="1"/>
</dbReference>
<sequence length="2191" mass="233592">MGLLRAPPHGRHAARRVRAGRNPVGIAGVGPFAEPQGLTIRSGACQGDSTRKVLDIAAEFLFQTIPHLGDAVPATEALRLSAAQQSIWFAQKLRPELPNLTAVYWDVDGELDLPVLRAAFRDVLAEARPFLTNFDEDEHGPYQFVRDDVTTEAVITDVSAEPDPVAAALAAVAWNRRGPLDLATDTLCRVGAVKVGPARFFVFVAMHHLLNDVFGYTVFMRRVAAVYSAKLAGTPVGPSGFTGPETLTDADREYRESAAAAADRAFWQERLAAVAAPVSLAGQRAPGRVGLEHHVLHVEAAELDRWRAAADALGLRFSSYFIAGLSVLIQRLSGADDFAVRLTMANRTGATKAEPGLRAGFVPLRVAIPQQAPFAEVAERIAGEVREAVRHSGCSTSDVISAAGWSVSEHLGPVLGILPFSDALDFGGAPGAFAIESAGVVDDLAVTAYEDKRTGGLVVRFDANAARYAAADLAALAGRFEAVMTQIAAGPRTAVGRLSTLLPGEWDRLAEWGRAGAPRPEAATATAAFAERAASCPDAAAVALGGETLSYAELDERANRWARFLSGRGIGPESIVAVVLPRSLELVPVLLGIWKAGGAYLPIDAGYPAERIGFVLADAGARLVLTTEEPSGATAGFDVPQVVIDAEAVRAEVRACPGDAVADRLEPLNAAYVIYTSGSTGTPKGVTVSQAAVADLAAAPVYASGRHRRVLVHSPLVFDASTYELWVPLLGGGTAVLAPPGRLDPAVIGEVLVSHRVSALFMTTRLFELLVRESPGVFDGVDEVWVGGEEIPAETLSRALETVSATITNGYGPTEATTFAVTRPFADRDGVPDGPVPIGTPLPGMSAVVLDPGLSPVPPGVTGELYVSGDGVARGYLRRPGLTAARFVANPFDPGGSRLYRTGDLVRWTASGELVYLGRVDDQVKIRGFRIEPGEVEAVLAAHPSVAQVAVVVHGRAGERDRADRQLVAYVVGDADPAELRRFAGARLPEYMVPAAVVVLDSFPLTANGKLDRRALPEPEIARDRYRAPRTEREKLLADVFAEVLGLDQVGIDDNFFSLGGQSLLAVKLITRIRARMGVEVPIQVVFETPTVAGVFASLDYRTEVRPALLARRRPDALPLSFAQRRLWFLSRFQGPSSTYNAPLLMRLSGQPDVPALRAAWADVVARHESLRTLIAEDDQGGAVQRILPAHEADVPFAELTVPGGELDAAIDAQVRHKFDLTAEIPLRVALIRHADDEYVLLALLHHIAADGWSTAPLVRDLSEAYTARLAGHAPGWAPLPVQYADYALWQRELLGSQADPKSVLARQFEYWRTELAGVPQPLQLPLDRPRPQNISYDGDFVRFVVGTAEFRLIEELARKHDATVAMVWQAVLAVVLHQLGAGDDITIGSPIAGRTDDALDDLVGMFINNVVLRADLSAHPTFAEVLDQVREKALAAYEHQDTPFELLVELLNPERSTAYAPLFQVMLSWHNTEAAELELPGLKGTVRWIGNGSSKFDLTIDLVEALDAAGDRVVEGRIEFATALFDRGTVERLAERFRAVVRQVTADPAIVVSQVDVLVPAERALVAARAAAPVELPDATLPDLFAAQVDRTPDALAVVCDDVELTYRQLADRVDGLARVLRGRGVGVESVVAVSLPRTAELVVALLAVLRAGGAYLPLDPGYPAQRLEFVLGDARPVLLITDKATREKLPPDLPPTLLVEDAGEPRAEAGALEGGAGPRNLAYVIYTSGSTGKPKGVALAHANVVAFVAQVAERMGVAPGSRMLASTSVSFDVSVLELFGALSTGGTLEVVRDALVLAERGGWSGGVISTVPSVFAEMVDSLEGSVTADTIVFIGEALPTSLVKRVQKALPGTTIVNGYGPTETAVASTEHALAEPWESRPWTATDASMPIGSALDDERVHVLGPGLRPVPVGVAGELYIAGAGVARGYRGRAGLTASRFVADPLDPAGGRMYRTGDLVKWGDDGLLRYLGRVDHQVKVRGFRIEPGEVEAVLLEHPAVAQAVVVARGAGEGSGLLVAYVVPAEGASIGEVAELSRVVAEEGAAVHDVAELRSHVGARLPEYMVPAAVVVLPQLPLTANGKLDRRALPDPEFGQARYRAARTPEERTLAEAFAEVLGLDQVGIDDNFFERGGQSLLAARLIARIRSMMGVEVPIQLIFEAPTVARLAQRWTELRASHRPQLRRRSQEAG</sequence>
<dbReference type="Proteomes" id="UP000267081">
    <property type="component" value="Unassembled WGS sequence"/>
</dbReference>
<dbReference type="Pfam" id="PF13193">
    <property type="entry name" value="AMP-binding_C"/>
    <property type="match status" value="2"/>
</dbReference>
<dbReference type="InterPro" id="IPR045851">
    <property type="entry name" value="AMP-bd_C_sf"/>
</dbReference>
<dbReference type="Pfam" id="PF00501">
    <property type="entry name" value="AMP-binding"/>
    <property type="match status" value="2"/>
</dbReference>
<evidence type="ECO:0000313" key="6">
    <source>
        <dbReference type="EMBL" id="RSD13165.1"/>
    </source>
</evidence>
<protein>
    <submittedName>
        <fullName evidence="6">Amino acid adenylation domain-containing protein</fullName>
    </submittedName>
</protein>
<dbReference type="InterPro" id="IPR036736">
    <property type="entry name" value="ACP-like_sf"/>
</dbReference>
<dbReference type="GO" id="GO:0008610">
    <property type="term" value="P:lipid biosynthetic process"/>
    <property type="evidence" value="ECO:0007669"/>
    <property type="project" value="UniProtKB-ARBA"/>
</dbReference>
<evidence type="ECO:0000256" key="1">
    <source>
        <dbReference type="ARBA" id="ARBA00001957"/>
    </source>
</evidence>
<dbReference type="InterPro" id="IPR009081">
    <property type="entry name" value="PP-bd_ACP"/>
</dbReference>
<dbReference type="GO" id="GO:0047527">
    <property type="term" value="F:2,3-dihydroxybenzoate-serine ligase activity"/>
    <property type="evidence" value="ECO:0007669"/>
    <property type="project" value="TreeGrafter"/>
</dbReference>
<dbReference type="InterPro" id="IPR023213">
    <property type="entry name" value="CAT-like_dom_sf"/>
</dbReference>
<dbReference type="SUPFAM" id="SSF56801">
    <property type="entry name" value="Acetyl-CoA synthetase-like"/>
    <property type="match status" value="2"/>
</dbReference>
<dbReference type="FunFam" id="3.40.50.980:FF:000001">
    <property type="entry name" value="Non-ribosomal peptide synthetase"/>
    <property type="match status" value="2"/>
</dbReference>
<dbReference type="PANTHER" id="PTHR45527">
    <property type="entry name" value="NONRIBOSOMAL PEPTIDE SYNTHETASE"/>
    <property type="match status" value="1"/>
</dbReference>
<dbReference type="GO" id="GO:0072330">
    <property type="term" value="P:monocarboxylic acid biosynthetic process"/>
    <property type="evidence" value="ECO:0007669"/>
    <property type="project" value="UniProtKB-ARBA"/>
</dbReference>
<dbReference type="Gene3D" id="3.40.50.980">
    <property type="match status" value="4"/>
</dbReference>
<evidence type="ECO:0000256" key="2">
    <source>
        <dbReference type="ARBA" id="ARBA00006432"/>
    </source>
</evidence>
<dbReference type="CDD" id="cd19540">
    <property type="entry name" value="LCL_NRPS-like"/>
    <property type="match status" value="1"/>
</dbReference>
<dbReference type="SUPFAM" id="SSF47336">
    <property type="entry name" value="ACP-like"/>
    <property type="match status" value="2"/>
</dbReference>
<dbReference type="GO" id="GO:0031177">
    <property type="term" value="F:phosphopantetheine binding"/>
    <property type="evidence" value="ECO:0007669"/>
    <property type="project" value="InterPro"/>
</dbReference>
<proteinExistence type="inferred from homology"/>
<keyword evidence="3" id="KW-0596">Phosphopantetheine</keyword>
<dbReference type="Gene3D" id="3.30.559.30">
    <property type="entry name" value="Nonribosomal peptide synthetase, condensation domain"/>
    <property type="match status" value="2"/>
</dbReference>
<dbReference type="Gene3D" id="3.40.50.1820">
    <property type="entry name" value="alpha/beta hydrolase"/>
    <property type="match status" value="1"/>
</dbReference>
<dbReference type="GO" id="GO:0005829">
    <property type="term" value="C:cytosol"/>
    <property type="evidence" value="ECO:0007669"/>
    <property type="project" value="TreeGrafter"/>
</dbReference>
<dbReference type="EMBL" id="RSEC01000058">
    <property type="protein sequence ID" value="RSD13165.1"/>
    <property type="molecule type" value="Genomic_DNA"/>
</dbReference>
<feature type="domain" description="Carrier" evidence="5">
    <location>
        <begin position="1028"/>
        <end position="1103"/>
    </location>
</feature>
<dbReference type="Gene3D" id="2.30.38.10">
    <property type="entry name" value="Luciferase, Domain 3"/>
    <property type="match status" value="2"/>
</dbReference>
<dbReference type="InterPro" id="IPR020806">
    <property type="entry name" value="PKS_PP-bd"/>
</dbReference>
<dbReference type="InterPro" id="IPR025110">
    <property type="entry name" value="AMP-bd_C"/>
</dbReference>
<keyword evidence="7" id="KW-1185">Reference proteome</keyword>
<dbReference type="Pfam" id="PF00668">
    <property type="entry name" value="Condensation"/>
    <property type="match status" value="2"/>
</dbReference>
<dbReference type="SUPFAM" id="SSF52777">
    <property type="entry name" value="CoA-dependent acyltransferases"/>
    <property type="match status" value="4"/>
</dbReference>
<evidence type="ECO:0000256" key="3">
    <source>
        <dbReference type="ARBA" id="ARBA00022450"/>
    </source>
</evidence>
<dbReference type="FunFam" id="3.30.300.30:FF:000010">
    <property type="entry name" value="Enterobactin synthetase component F"/>
    <property type="match status" value="2"/>
</dbReference>
<keyword evidence="4" id="KW-0597">Phosphoprotein</keyword>
<dbReference type="FunFam" id="1.10.1200.10:FF:000005">
    <property type="entry name" value="Nonribosomal peptide synthetase 1"/>
    <property type="match status" value="1"/>
</dbReference>
<dbReference type="Gene3D" id="1.10.1200.10">
    <property type="entry name" value="ACP-like"/>
    <property type="match status" value="1"/>
</dbReference>
<dbReference type="InterPro" id="IPR010071">
    <property type="entry name" value="AA_adenyl_dom"/>
</dbReference>
<dbReference type="GO" id="GO:0009366">
    <property type="term" value="C:enterobactin synthetase complex"/>
    <property type="evidence" value="ECO:0007669"/>
    <property type="project" value="TreeGrafter"/>
</dbReference>
<dbReference type="FunFam" id="1.10.1200.10:FF:000016">
    <property type="entry name" value="Non-ribosomal peptide synthase"/>
    <property type="match status" value="1"/>
</dbReference>
<dbReference type="InterPro" id="IPR029058">
    <property type="entry name" value="AB_hydrolase_fold"/>
</dbReference>
<dbReference type="InterPro" id="IPR001242">
    <property type="entry name" value="Condensation_dom"/>
</dbReference>
<comment type="cofactor">
    <cofactor evidence="1">
        <name>pantetheine 4'-phosphate</name>
        <dbReference type="ChEBI" id="CHEBI:47942"/>
    </cofactor>
</comment>
<organism evidence="6 7">
    <name type="scientific">Amycolatopsis eburnea</name>
    <dbReference type="NCBI Taxonomy" id="2267691"/>
    <lineage>
        <taxon>Bacteria</taxon>
        <taxon>Bacillati</taxon>
        <taxon>Actinomycetota</taxon>
        <taxon>Actinomycetes</taxon>
        <taxon>Pseudonocardiales</taxon>
        <taxon>Pseudonocardiaceae</taxon>
        <taxon>Amycolatopsis</taxon>
    </lineage>
</organism>
<dbReference type="NCBIfam" id="TIGR01733">
    <property type="entry name" value="AA-adenyl-dom"/>
    <property type="match status" value="2"/>
</dbReference>
<evidence type="ECO:0000313" key="7">
    <source>
        <dbReference type="Proteomes" id="UP000267081"/>
    </source>
</evidence>
<dbReference type="SMART" id="SM00823">
    <property type="entry name" value="PKS_PP"/>
    <property type="match status" value="2"/>
</dbReference>
<evidence type="ECO:0000256" key="4">
    <source>
        <dbReference type="ARBA" id="ARBA00022553"/>
    </source>
</evidence>
<dbReference type="PANTHER" id="PTHR45527:SF1">
    <property type="entry name" value="FATTY ACID SYNTHASE"/>
    <property type="match status" value="1"/>
</dbReference>
<dbReference type="CDD" id="cd05930">
    <property type="entry name" value="A_NRPS"/>
    <property type="match status" value="1"/>
</dbReference>
<feature type="domain" description="Carrier" evidence="5">
    <location>
        <begin position="2101"/>
        <end position="2176"/>
    </location>
</feature>
<dbReference type="Pfam" id="PF00550">
    <property type="entry name" value="PP-binding"/>
    <property type="match status" value="2"/>
</dbReference>
<dbReference type="InterPro" id="IPR000873">
    <property type="entry name" value="AMP-dep_synth/lig_dom"/>
</dbReference>
<dbReference type="PROSITE" id="PS00455">
    <property type="entry name" value="AMP_BINDING"/>
    <property type="match status" value="2"/>
</dbReference>
<gene>
    <name evidence="6" type="ORF">EIY87_25735</name>
</gene>